<keyword evidence="1 5" id="KW-0328">Glycosyltransferase</keyword>
<evidence type="ECO:0000256" key="2">
    <source>
        <dbReference type="ARBA" id="ARBA00022679"/>
    </source>
</evidence>
<dbReference type="Pfam" id="PF04577">
    <property type="entry name" value="Glyco_transf_61"/>
    <property type="match status" value="1"/>
</dbReference>
<keyword evidence="2 5" id="KW-0808">Transferase</keyword>
<evidence type="ECO:0000313" key="5">
    <source>
        <dbReference type="EMBL" id="MDJ1480396.1"/>
    </source>
</evidence>
<dbReference type="EMBL" id="JASJOS010000003">
    <property type="protein sequence ID" value="MDJ1480396.1"/>
    <property type="molecule type" value="Genomic_DNA"/>
</dbReference>
<evidence type="ECO:0000259" key="4">
    <source>
        <dbReference type="Pfam" id="PF04577"/>
    </source>
</evidence>
<organism evidence="5 6">
    <name type="scientific">Xanthocytophaga flava</name>
    <dbReference type="NCBI Taxonomy" id="3048013"/>
    <lineage>
        <taxon>Bacteria</taxon>
        <taxon>Pseudomonadati</taxon>
        <taxon>Bacteroidota</taxon>
        <taxon>Cytophagia</taxon>
        <taxon>Cytophagales</taxon>
        <taxon>Rhodocytophagaceae</taxon>
        <taxon>Xanthocytophaga</taxon>
    </lineage>
</organism>
<reference evidence="5" key="1">
    <citation type="submission" date="2023-05" db="EMBL/GenBank/DDBJ databases">
        <authorList>
            <person name="Zhang X."/>
        </authorList>
    </citation>
    <scope>NUCLEOTIDE SEQUENCE</scope>
    <source>
        <strain evidence="5">YF14B1</strain>
    </source>
</reference>
<evidence type="ECO:0000256" key="1">
    <source>
        <dbReference type="ARBA" id="ARBA00022676"/>
    </source>
</evidence>
<dbReference type="Proteomes" id="UP001241110">
    <property type="component" value="Unassembled WGS sequence"/>
</dbReference>
<proteinExistence type="predicted"/>
<sequence length="333" mass="38643">MKKTVVYESETITRRAPLNYEEISQSEEPFIRLEETLPACYLCELSNALVSPYGIVFKNGRTIQESVYSMFTKNNNALTFYKKLLLGKVKRVSEDCVIAHNAYYDNYYHWTTEALPRLFSIREKAPSLTLLLHEKTPRFIDEYLRFFSFREIVRVKDDEIVWAKKLWLPMHTARGLAHRLAVVKQLGNWIRSKAGIEPQKATKKLFISREKAKYRRAINEAEVFQLFELLGYEKIYLEELTLSDQIQLFASANKIAGIHGAGFSNLLYSSQATLLTDIIHHEHQQDAFYNLADAMNINYLRIECKGTGKESYCGTDDIIVDIKQLDKYHSLLT</sequence>
<dbReference type="RefSeq" id="WP_313977035.1">
    <property type="nucleotide sequence ID" value="NZ_JASJOS010000003.1"/>
</dbReference>
<protein>
    <submittedName>
        <fullName evidence="5">Glycosyltransferase family 61 protein</fullName>
        <ecNumber evidence="5">2.4.-.-</ecNumber>
    </submittedName>
</protein>
<evidence type="ECO:0000313" key="6">
    <source>
        <dbReference type="Proteomes" id="UP001241110"/>
    </source>
</evidence>
<comment type="caution">
    <text evidence="5">The sequence shown here is derived from an EMBL/GenBank/DDBJ whole genome shotgun (WGS) entry which is preliminary data.</text>
</comment>
<keyword evidence="3" id="KW-0325">Glycoprotein</keyword>
<name>A0AAE3QKN9_9BACT</name>
<dbReference type="GO" id="GO:0016757">
    <property type="term" value="F:glycosyltransferase activity"/>
    <property type="evidence" value="ECO:0007669"/>
    <property type="project" value="UniProtKB-KW"/>
</dbReference>
<evidence type="ECO:0000256" key="3">
    <source>
        <dbReference type="ARBA" id="ARBA00023180"/>
    </source>
</evidence>
<dbReference type="InterPro" id="IPR049625">
    <property type="entry name" value="Glyco_transf_61_cat"/>
</dbReference>
<dbReference type="PANTHER" id="PTHR20961">
    <property type="entry name" value="GLYCOSYLTRANSFERASE"/>
    <property type="match status" value="1"/>
</dbReference>
<dbReference type="EC" id="2.4.-.-" evidence="5"/>
<accession>A0AAE3QKN9</accession>
<dbReference type="InterPro" id="IPR007657">
    <property type="entry name" value="Glycosyltransferase_61"/>
</dbReference>
<feature type="domain" description="Glycosyltransferase 61 catalytic" evidence="4">
    <location>
        <begin position="107"/>
        <end position="273"/>
    </location>
</feature>
<gene>
    <name evidence="5" type="ORF">QNI16_07870</name>
</gene>
<dbReference type="AlphaFoldDB" id="A0AAE3QKN9"/>